<keyword evidence="2" id="KW-1185">Reference proteome</keyword>
<dbReference type="Gene3D" id="6.10.250.2080">
    <property type="match status" value="1"/>
</dbReference>
<reference evidence="1 2" key="2">
    <citation type="submission" date="2019-01" db="EMBL/GenBank/DDBJ databases">
        <title>Tautonia sociabilis, a novel thermotolerant planctomycete of Isosphaeraceae family, isolated from a 4000 m deep subterranean habitat.</title>
        <authorList>
            <person name="Kovaleva O.L."/>
            <person name="Elcheninov A.G."/>
            <person name="Van Heerden E."/>
            <person name="Toshchakov S.V."/>
            <person name="Novikov A."/>
            <person name="Bonch-Osmolovskaya E.A."/>
            <person name="Kublanov I.V."/>
        </authorList>
    </citation>
    <scope>NUCLEOTIDE SEQUENCE [LARGE SCALE GENOMIC DNA]</scope>
    <source>
        <strain evidence="1 2">GM2012</strain>
    </source>
</reference>
<dbReference type="AlphaFoldDB" id="A0A432MDN0"/>
<sequence>MSDDRTLEPSPRRIREARERGQVARSAELTAAVGLLAAVAVMGAVGQGLVEGLIEAMRASLPGEEVAGADPGAFVERIREAIGAVAMPMAAVLAVPALASVAAHQVQVGGLFVPALALPDPGRLGPGAAGGASGGRLGRASGAMLRLAALVALAWWAIRAVDREVSAAADGPPAELLRASASTMHAAMLRLGLAMLAIGLVDYGMQVRRLNARLRMSPEERREEQRALDGDPGLRARRRAARGRVLEARGVDGASAADRI</sequence>
<proteinExistence type="predicted"/>
<reference evidence="1 2" key="1">
    <citation type="submission" date="2018-12" db="EMBL/GenBank/DDBJ databases">
        <authorList>
            <person name="Toschakov S.V."/>
        </authorList>
    </citation>
    <scope>NUCLEOTIDE SEQUENCE [LARGE SCALE GENOMIC DNA]</scope>
    <source>
        <strain evidence="1 2">GM2012</strain>
    </source>
</reference>
<dbReference type="EMBL" id="RYZH01000067">
    <property type="protein sequence ID" value="RUL82944.1"/>
    <property type="molecule type" value="Genomic_DNA"/>
</dbReference>
<evidence type="ECO:0008006" key="3">
    <source>
        <dbReference type="Google" id="ProtNLM"/>
    </source>
</evidence>
<dbReference type="PANTHER" id="PTHR30531:SF12">
    <property type="entry name" value="FLAGELLAR BIOSYNTHETIC PROTEIN FLHB"/>
    <property type="match status" value="1"/>
</dbReference>
<dbReference type="GO" id="GO:0009306">
    <property type="term" value="P:protein secretion"/>
    <property type="evidence" value="ECO:0007669"/>
    <property type="project" value="InterPro"/>
</dbReference>
<dbReference type="InterPro" id="IPR006135">
    <property type="entry name" value="T3SS_substrate_exporter"/>
</dbReference>
<protein>
    <recommendedName>
        <fullName evidence="3">Flagellar biosynthesis protein FlhB</fullName>
    </recommendedName>
</protein>
<dbReference type="OrthoDB" id="273937at2"/>
<gene>
    <name evidence="1" type="ORF">TsocGM_23095</name>
</gene>
<dbReference type="PRINTS" id="PR00950">
    <property type="entry name" value="TYPE3IMSPROT"/>
</dbReference>
<accession>A0A432MDN0</accession>
<dbReference type="PANTHER" id="PTHR30531">
    <property type="entry name" value="FLAGELLAR BIOSYNTHETIC PROTEIN FLHB"/>
    <property type="match status" value="1"/>
</dbReference>
<comment type="caution">
    <text evidence="1">The sequence shown here is derived from an EMBL/GenBank/DDBJ whole genome shotgun (WGS) entry which is preliminary data.</text>
</comment>
<dbReference type="Pfam" id="PF01312">
    <property type="entry name" value="Bac_export_2"/>
    <property type="match status" value="1"/>
</dbReference>
<dbReference type="RefSeq" id="WP_126727823.1">
    <property type="nucleotide sequence ID" value="NZ_RYZH01000067.1"/>
</dbReference>
<organism evidence="1 2">
    <name type="scientific">Tautonia sociabilis</name>
    <dbReference type="NCBI Taxonomy" id="2080755"/>
    <lineage>
        <taxon>Bacteria</taxon>
        <taxon>Pseudomonadati</taxon>
        <taxon>Planctomycetota</taxon>
        <taxon>Planctomycetia</taxon>
        <taxon>Isosphaerales</taxon>
        <taxon>Isosphaeraceae</taxon>
        <taxon>Tautonia</taxon>
    </lineage>
</organism>
<name>A0A432MDN0_9BACT</name>
<evidence type="ECO:0000313" key="2">
    <source>
        <dbReference type="Proteomes" id="UP000280296"/>
    </source>
</evidence>
<dbReference type="Proteomes" id="UP000280296">
    <property type="component" value="Unassembled WGS sequence"/>
</dbReference>
<evidence type="ECO:0000313" key="1">
    <source>
        <dbReference type="EMBL" id="RUL82944.1"/>
    </source>
</evidence>
<dbReference type="GO" id="GO:0005886">
    <property type="term" value="C:plasma membrane"/>
    <property type="evidence" value="ECO:0007669"/>
    <property type="project" value="TreeGrafter"/>
</dbReference>